<dbReference type="GO" id="GO:0003964">
    <property type="term" value="F:RNA-directed DNA polymerase activity"/>
    <property type="evidence" value="ECO:0007669"/>
    <property type="project" value="UniProtKB-KW"/>
</dbReference>
<evidence type="ECO:0000256" key="3">
    <source>
        <dbReference type="ARBA" id="ARBA00022679"/>
    </source>
</evidence>
<evidence type="ECO:0000256" key="7">
    <source>
        <dbReference type="ARBA" id="ARBA00022918"/>
    </source>
</evidence>
<dbReference type="PROSITE" id="PS50878">
    <property type="entry name" value="RT_POL"/>
    <property type="match status" value="1"/>
</dbReference>
<keyword evidence="2" id="KW-0515">Mutator protein</keyword>
<evidence type="ECO:0000313" key="12">
    <source>
        <dbReference type="EMBL" id="QIL45842.1"/>
    </source>
</evidence>
<keyword evidence="4" id="KW-0548">Nucleotidyltransferase</keyword>
<protein>
    <recommendedName>
        <fullName evidence="1">RNA-directed DNA polymerase</fullName>
        <ecNumber evidence="1">2.7.7.49</ecNumber>
    </recommendedName>
</protein>
<sequence>MYNLSDHIEHVYKKNISELIDQLELDKKNNVEEFNINKNNGTKRNITMVVGDCILGRLQSFLSDNYFNKVEFPINSFGFRENCSYFDFLDIHCSSEEKDFLKLDLKDFFSSIDAKLVCENLAKDFERNVKKRVKLEELFFTVITFKGKIPQGFKTSPFISNYFFVRADLRFQKYCDKLNYQYSRYADDIIISSNTGKDFFVGNTIAIAKKILADFNLKLNSSKTKYAKNELVLNGYVISNETRLSQSKLREIRRVLFIMESSVNLDVATDRLNSKKYFSSKISNRIFDLEYLFNYLSGYRSFLISSIQKKETGKWKDTASKLIKRIEAQLLRQE</sequence>
<proteinExistence type="inferred from homology"/>
<dbReference type="KEGG" id="vah:G7081_01420"/>
<dbReference type="InterPro" id="IPR043128">
    <property type="entry name" value="Rev_trsase/Diguanyl_cyclase"/>
</dbReference>
<dbReference type="Pfam" id="PF00078">
    <property type="entry name" value="RVT_1"/>
    <property type="match status" value="1"/>
</dbReference>
<dbReference type="CDD" id="cd03487">
    <property type="entry name" value="RT_Bac_retron_II"/>
    <property type="match status" value="1"/>
</dbReference>
<dbReference type="PRINTS" id="PR00866">
    <property type="entry name" value="RNADNAPOLMS"/>
</dbReference>
<evidence type="ECO:0000256" key="6">
    <source>
        <dbReference type="ARBA" id="ARBA00022842"/>
    </source>
</evidence>
<keyword evidence="5" id="KW-0479">Metal-binding</keyword>
<evidence type="ECO:0000256" key="8">
    <source>
        <dbReference type="ARBA" id="ARBA00023118"/>
    </source>
</evidence>
<dbReference type="InterPro" id="IPR051083">
    <property type="entry name" value="GrpII_Intron_Splice-Mob/Def"/>
</dbReference>
<dbReference type="Gene3D" id="3.30.70.270">
    <property type="match status" value="1"/>
</dbReference>
<accession>A0A6G8ALK5</accession>
<evidence type="ECO:0000259" key="11">
    <source>
        <dbReference type="PROSITE" id="PS50878"/>
    </source>
</evidence>
<dbReference type="PANTHER" id="PTHR34047:SF8">
    <property type="entry name" value="PROTEIN YKFC"/>
    <property type="match status" value="1"/>
</dbReference>
<feature type="domain" description="Reverse transcriptase" evidence="11">
    <location>
        <begin position="1"/>
        <end position="238"/>
    </location>
</feature>
<dbReference type="InterPro" id="IPR043502">
    <property type="entry name" value="DNA/RNA_pol_sf"/>
</dbReference>
<evidence type="ECO:0000256" key="10">
    <source>
        <dbReference type="ARBA" id="ARBA00048173"/>
    </source>
</evidence>
<keyword evidence="7 12" id="KW-0695">RNA-directed DNA polymerase</keyword>
<evidence type="ECO:0000256" key="2">
    <source>
        <dbReference type="ARBA" id="ARBA00022457"/>
    </source>
</evidence>
<dbReference type="GO" id="GO:0051607">
    <property type="term" value="P:defense response to virus"/>
    <property type="evidence" value="ECO:0007669"/>
    <property type="project" value="UniProtKB-KW"/>
</dbReference>
<comment type="similarity">
    <text evidence="9">Belongs to the bacterial reverse transcriptase family.</text>
</comment>
<evidence type="ECO:0000256" key="1">
    <source>
        <dbReference type="ARBA" id="ARBA00012493"/>
    </source>
</evidence>
<name>A0A6G8ALK5_9ENTE</name>
<evidence type="ECO:0000256" key="4">
    <source>
        <dbReference type="ARBA" id="ARBA00022695"/>
    </source>
</evidence>
<evidence type="ECO:0000256" key="5">
    <source>
        <dbReference type="ARBA" id="ARBA00022723"/>
    </source>
</evidence>
<dbReference type="AlphaFoldDB" id="A0A6G8ALK5"/>
<evidence type="ECO:0000256" key="9">
    <source>
        <dbReference type="ARBA" id="ARBA00034120"/>
    </source>
</evidence>
<dbReference type="InterPro" id="IPR000477">
    <property type="entry name" value="RT_dom"/>
</dbReference>
<organism evidence="12 13">
    <name type="scientific">Vagococcus coleopterorum</name>
    <dbReference type="NCBI Taxonomy" id="2714946"/>
    <lineage>
        <taxon>Bacteria</taxon>
        <taxon>Bacillati</taxon>
        <taxon>Bacillota</taxon>
        <taxon>Bacilli</taxon>
        <taxon>Lactobacillales</taxon>
        <taxon>Enterococcaceae</taxon>
        <taxon>Vagococcus</taxon>
    </lineage>
</organism>
<keyword evidence="6" id="KW-0460">Magnesium</keyword>
<evidence type="ECO:0000313" key="13">
    <source>
        <dbReference type="Proteomes" id="UP000500890"/>
    </source>
</evidence>
<dbReference type="Proteomes" id="UP000500890">
    <property type="component" value="Chromosome"/>
</dbReference>
<dbReference type="PANTHER" id="PTHR34047">
    <property type="entry name" value="NUCLEAR INTRON MATURASE 1, MITOCHONDRIAL-RELATED"/>
    <property type="match status" value="1"/>
</dbReference>
<comment type="catalytic activity">
    <reaction evidence="10">
        <text>DNA(n) + a 2'-deoxyribonucleoside 5'-triphosphate = DNA(n+1) + diphosphate</text>
        <dbReference type="Rhea" id="RHEA:22508"/>
        <dbReference type="Rhea" id="RHEA-COMP:17339"/>
        <dbReference type="Rhea" id="RHEA-COMP:17340"/>
        <dbReference type="ChEBI" id="CHEBI:33019"/>
        <dbReference type="ChEBI" id="CHEBI:61560"/>
        <dbReference type="ChEBI" id="CHEBI:173112"/>
        <dbReference type="EC" id="2.7.7.49"/>
    </reaction>
</comment>
<dbReference type="GO" id="GO:0046872">
    <property type="term" value="F:metal ion binding"/>
    <property type="evidence" value="ECO:0007669"/>
    <property type="project" value="UniProtKB-KW"/>
</dbReference>
<gene>
    <name evidence="12" type="ORF">G7081_01420</name>
</gene>
<keyword evidence="3" id="KW-0808">Transferase</keyword>
<dbReference type="SUPFAM" id="SSF56672">
    <property type="entry name" value="DNA/RNA polymerases"/>
    <property type="match status" value="1"/>
</dbReference>
<dbReference type="InterPro" id="IPR000123">
    <property type="entry name" value="Reverse_transcriptase_msDNA"/>
</dbReference>
<dbReference type="EMBL" id="CP049886">
    <property type="protein sequence ID" value="QIL45842.1"/>
    <property type="molecule type" value="Genomic_DNA"/>
</dbReference>
<dbReference type="EC" id="2.7.7.49" evidence="1"/>
<dbReference type="GO" id="GO:0003723">
    <property type="term" value="F:RNA binding"/>
    <property type="evidence" value="ECO:0007669"/>
    <property type="project" value="InterPro"/>
</dbReference>
<dbReference type="RefSeq" id="WP_166006738.1">
    <property type="nucleotide sequence ID" value="NZ_CP049886.1"/>
</dbReference>
<keyword evidence="13" id="KW-1185">Reference proteome</keyword>
<reference evidence="12 13" key="1">
    <citation type="submission" date="2020-03" db="EMBL/GenBank/DDBJ databases">
        <title>Vagococcus sp. nov., isolated from beetles.</title>
        <authorList>
            <person name="Hyun D.-W."/>
            <person name="Bae J.-W."/>
        </authorList>
    </citation>
    <scope>NUCLEOTIDE SEQUENCE [LARGE SCALE GENOMIC DNA]</scope>
    <source>
        <strain evidence="12 13">HDW17A</strain>
    </source>
</reference>
<keyword evidence="8" id="KW-0051">Antiviral defense</keyword>